<feature type="DNA-binding region" description="Homeobox" evidence="1">
    <location>
        <begin position="12"/>
        <end position="79"/>
    </location>
</feature>
<keyword evidence="1" id="KW-0539">Nucleus</keyword>
<dbReference type="GO" id="GO:0005634">
    <property type="term" value="C:nucleus"/>
    <property type="evidence" value="ECO:0007669"/>
    <property type="project" value="UniProtKB-SubCell"/>
</dbReference>
<evidence type="ECO:0000259" key="3">
    <source>
        <dbReference type="PROSITE" id="PS50071"/>
    </source>
</evidence>
<feature type="region of interest" description="Disordered" evidence="2">
    <location>
        <begin position="76"/>
        <end position="103"/>
    </location>
</feature>
<comment type="subcellular location">
    <subcellularLocation>
        <location evidence="1">Nucleus</location>
    </subcellularLocation>
</comment>
<dbReference type="AlphaFoldDB" id="A0A4S8LKS1"/>
<keyword evidence="1" id="KW-0371">Homeobox</keyword>
<feature type="compositionally biased region" description="Polar residues" evidence="2">
    <location>
        <begin position="219"/>
        <end position="254"/>
    </location>
</feature>
<evidence type="ECO:0000313" key="4">
    <source>
        <dbReference type="EMBL" id="THU89767.1"/>
    </source>
</evidence>
<feature type="region of interest" description="Disordered" evidence="2">
    <location>
        <begin position="162"/>
        <end position="257"/>
    </location>
</feature>
<dbReference type="Proteomes" id="UP000297245">
    <property type="component" value="Unassembled WGS sequence"/>
</dbReference>
<evidence type="ECO:0000256" key="1">
    <source>
        <dbReference type="PROSITE-ProRule" id="PRU00108"/>
    </source>
</evidence>
<organism evidence="4 5">
    <name type="scientific">Dendrothele bispora (strain CBS 962.96)</name>
    <dbReference type="NCBI Taxonomy" id="1314807"/>
    <lineage>
        <taxon>Eukaryota</taxon>
        <taxon>Fungi</taxon>
        <taxon>Dikarya</taxon>
        <taxon>Basidiomycota</taxon>
        <taxon>Agaricomycotina</taxon>
        <taxon>Agaricomycetes</taxon>
        <taxon>Agaricomycetidae</taxon>
        <taxon>Agaricales</taxon>
        <taxon>Agaricales incertae sedis</taxon>
        <taxon>Dendrothele</taxon>
    </lineage>
</organism>
<dbReference type="OrthoDB" id="2646043at2759"/>
<evidence type="ECO:0000313" key="5">
    <source>
        <dbReference type="Proteomes" id="UP000297245"/>
    </source>
</evidence>
<accession>A0A4S8LKS1</accession>
<feature type="domain" description="Homeobox" evidence="3">
    <location>
        <begin position="10"/>
        <end position="78"/>
    </location>
</feature>
<keyword evidence="5" id="KW-1185">Reference proteome</keyword>
<sequence length="324" mass="35913">MEGSGSSFAQPAPKKRRLITDEGTQLMRDLFDRGVTRPSKDQKRDLFASIQTLPGCEDYQMRNLENWFARRRRDEEKAKAKATSQTASHIAHPETDLGPLISNSPYPSLNPDLIPSLEIMFAMHPEPNSKLIEAWVNLTKATPSDILQWVRDKQATLNIPPIQTLSTSSEPSNPQFQRPWPHPIRTSVTPSASNDPSPATTSVSKIETPASPIVPPAPYTSTSSHLNGHHATISSFGPRSSESGTSTPVPSQGPTAPVLTQREKLLLSIDSAIEKNKDIEPKLPTSAKEFDELFAPYEKTFKRFLTKVESGRLENWGFHPDTVE</sequence>
<dbReference type="InterPro" id="IPR001356">
    <property type="entry name" value="HD"/>
</dbReference>
<keyword evidence="1" id="KW-0238">DNA-binding</keyword>
<protein>
    <recommendedName>
        <fullName evidence="3">Homeobox domain-containing protein</fullName>
    </recommendedName>
</protein>
<gene>
    <name evidence="4" type="ORF">K435DRAFT_864968</name>
</gene>
<evidence type="ECO:0000256" key="2">
    <source>
        <dbReference type="SAM" id="MobiDB-lite"/>
    </source>
</evidence>
<dbReference type="EMBL" id="ML179357">
    <property type="protein sequence ID" value="THU89767.1"/>
    <property type="molecule type" value="Genomic_DNA"/>
</dbReference>
<proteinExistence type="predicted"/>
<feature type="region of interest" description="Disordered" evidence="2">
    <location>
        <begin position="1"/>
        <end position="22"/>
    </location>
</feature>
<name>A0A4S8LKS1_DENBC</name>
<feature type="compositionally biased region" description="Polar residues" evidence="2">
    <location>
        <begin position="162"/>
        <end position="176"/>
    </location>
</feature>
<reference evidence="4 5" key="1">
    <citation type="journal article" date="2019" name="Nat. Ecol. Evol.">
        <title>Megaphylogeny resolves global patterns of mushroom evolution.</title>
        <authorList>
            <person name="Varga T."/>
            <person name="Krizsan K."/>
            <person name="Foldi C."/>
            <person name="Dima B."/>
            <person name="Sanchez-Garcia M."/>
            <person name="Sanchez-Ramirez S."/>
            <person name="Szollosi G.J."/>
            <person name="Szarkandi J.G."/>
            <person name="Papp V."/>
            <person name="Albert L."/>
            <person name="Andreopoulos W."/>
            <person name="Angelini C."/>
            <person name="Antonin V."/>
            <person name="Barry K.W."/>
            <person name="Bougher N.L."/>
            <person name="Buchanan P."/>
            <person name="Buyck B."/>
            <person name="Bense V."/>
            <person name="Catcheside P."/>
            <person name="Chovatia M."/>
            <person name="Cooper J."/>
            <person name="Damon W."/>
            <person name="Desjardin D."/>
            <person name="Finy P."/>
            <person name="Geml J."/>
            <person name="Haridas S."/>
            <person name="Hughes K."/>
            <person name="Justo A."/>
            <person name="Karasinski D."/>
            <person name="Kautmanova I."/>
            <person name="Kiss B."/>
            <person name="Kocsube S."/>
            <person name="Kotiranta H."/>
            <person name="LaButti K.M."/>
            <person name="Lechner B.E."/>
            <person name="Liimatainen K."/>
            <person name="Lipzen A."/>
            <person name="Lukacs Z."/>
            <person name="Mihaltcheva S."/>
            <person name="Morgado L.N."/>
            <person name="Niskanen T."/>
            <person name="Noordeloos M.E."/>
            <person name="Ohm R.A."/>
            <person name="Ortiz-Santana B."/>
            <person name="Ovrebo C."/>
            <person name="Racz N."/>
            <person name="Riley R."/>
            <person name="Savchenko A."/>
            <person name="Shiryaev A."/>
            <person name="Soop K."/>
            <person name="Spirin V."/>
            <person name="Szebenyi C."/>
            <person name="Tomsovsky M."/>
            <person name="Tulloss R.E."/>
            <person name="Uehling J."/>
            <person name="Grigoriev I.V."/>
            <person name="Vagvolgyi C."/>
            <person name="Papp T."/>
            <person name="Martin F.M."/>
            <person name="Miettinen O."/>
            <person name="Hibbett D.S."/>
            <person name="Nagy L.G."/>
        </authorList>
    </citation>
    <scope>NUCLEOTIDE SEQUENCE [LARGE SCALE GENOMIC DNA]</scope>
    <source>
        <strain evidence="4 5">CBS 962.96</strain>
    </source>
</reference>
<feature type="compositionally biased region" description="Polar residues" evidence="2">
    <location>
        <begin position="186"/>
        <end position="205"/>
    </location>
</feature>
<dbReference type="PROSITE" id="PS50071">
    <property type="entry name" value="HOMEOBOX_2"/>
    <property type="match status" value="1"/>
</dbReference>
<dbReference type="GO" id="GO:0003677">
    <property type="term" value="F:DNA binding"/>
    <property type="evidence" value="ECO:0007669"/>
    <property type="project" value="UniProtKB-UniRule"/>
</dbReference>